<dbReference type="EMBL" id="MAAF01000044">
    <property type="protein sequence ID" value="OUR81684.1"/>
    <property type="molecule type" value="Genomic_DNA"/>
</dbReference>
<organism evidence="1 2">
    <name type="scientific">Colwellia psychrerythraea</name>
    <name type="common">Vibrio psychroerythus</name>
    <dbReference type="NCBI Taxonomy" id="28229"/>
    <lineage>
        <taxon>Bacteria</taxon>
        <taxon>Pseudomonadati</taxon>
        <taxon>Pseudomonadota</taxon>
        <taxon>Gammaproteobacteria</taxon>
        <taxon>Alteromonadales</taxon>
        <taxon>Colwelliaceae</taxon>
        <taxon>Colwellia</taxon>
    </lineage>
</organism>
<protein>
    <submittedName>
        <fullName evidence="1">Uncharacterized protein</fullName>
    </submittedName>
</protein>
<evidence type="ECO:0000313" key="1">
    <source>
        <dbReference type="EMBL" id="OUR81684.1"/>
    </source>
</evidence>
<dbReference type="Proteomes" id="UP000243053">
    <property type="component" value="Unassembled WGS sequence"/>
</dbReference>
<dbReference type="AlphaFoldDB" id="A0A1Y5EKS5"/>
<gene>
    <name evidence="1" type="ORF">A9Q75_07195</name>
</gene>
<comment type="caution">
    <text evidence="1">The sequence shown here is derived from an EMBL/GenBank/DDBJ whole genome shotgun (WGS) entry which is preliminary data.</text>
</comment>
<reference evidence="2" key="1">
    <citation type="journal article" date="2017" name="Proc. Natl. Acad. Sci. U.S.A.">
        <title>Simulation of Deepwater Horizon oil plume reveals substrate specialization within a complex community of hydrocarbon degraders.</title>
        <authorList>
            <person name="Hu P."/>
            <person name="Dubinsky E.A."/>
            <person name="Probst A.J."/>
            <person name="Wang J."/>
            <person name="Sieber C.M.K."/>
            <person name="Tom L.M."/>
            <person name="Gardinali P."/>
            <person name="Banfield J.F."/>
            <person name="Atlas R.M."/>
            <person name="Andersen G.L."/>
        </authorList>
    </citation>
    <scope>NUCLEOTIDE SEQUENCE [LARGE SCALE GENOMIC DNA]</scope>
</reference>
<accession>A0A1Y5EKS5</accession>
<name>A0A1Y5EKS5_COLPS</name>
<proteinExistence type="predicted"/>
<evidence type="ECO:0000313" key="2">
    <source>
        <dbReference type="Proteomes" id="UP000243053"/>
    </source>
</evidence>
<sequence>MSKDGYSFSLADSTVAELLIQVRSGRIPIVGYNKMIDLLKTFLNKDLPILPGKRDLEVIIGLHQLREGLEEISYLSQHGWYQMLMPDREYAHFGPSLEKTCKEERDNWADFIRSFAETAFCYGIDIANSQPKVVADFLVGKVSEHISSDTYIEPSIAVRRHLEIRYRIRQVVRSLQKKSRITL</sequence>